<proteinExistence type="predicted"/>
<name>A0A918I0B1_9ACTN</name>
<dbReference type="EMBL" id="BMTP01000011">
    <property type="protein sequence ID" value="GGU50450.1"/>
    <property type="molecule type" value="Genomic_DNA"/>
</dbReference>
<comment type="caution">
    <text evidence="1">The sequence shown here is derived from an EMBL/GenBank/DDBJ whole genome shotgun (WGS) entry which is preliminary data.</text>
</comment>
<reference evidence="1" key="2">
    <citation type="submission" date="2020-09" db="EMBL/GenBank/DDBJ databases">
        <authorList>
            <person name="Sun Q."/>
            <person name="Ohkuma M."/>
        </authorList>
    </citation>
    <scope>NUCLEOTIDE SEQUENCE</scope>
    <source>
        <strain evidence="1">JCM 4391</strain>
    </source>
</reference>
<gene>
    <name evidence="1" type="ORF">GCM10010274_43970</name>
</gene>
<accession>A0A918I0B1</accession>
<sequence>MPYKAHQYYAHRTKQGGCHRVGTRPVTTSTQQGWYHRLRHSARAVQQPREGLMRLVREGGRSLALDEFCDPRGDLG</sequence>
<organism evidence="1 2">
    <name type="scientific">Streptomyces lavendofoliae</name>
    <dbReference type="NCBI Taxonomy" id="67314"/>
    <lineage>
        <taxon>Bacteria</taxon>
        <taxon>Bacillati</taxon>
        <taxon>Actinomycetota</taxon>
        <taxon>Actinomycetes</taxon>
        <taxon>Kitasatosporales</taxon>
        <taxon>Streptomycetaceae</taxon>
        <taxon>Streptomyces</taxon>
    </lineage>
</organism>
<protein>
    <submittedName>
        <fullName evidence="1">Uncharacterized protein</fullName>
    </submittedName>
</protein>
<dbReference type="Proteomes" id="UP000636661">
    <property type="component" value="Unassembled WGS sequence"/>
</dbReference>
<evidence type="ECO:0000313" key="1">
    <source>
        <dbReference type="EMBL" id="GGU50450.1"/>
    </source>
</evidence>
<reference evidence="1" key="1">
    <citation type="journal article" date="2014" name="Int. J. Syst. Evol. Microbiol.">
        <title>Complete genome sequence of Corynebacterium casei LMG S-19264T (=DSM 44701T), isolated from a smear-ripened cheese.</title>
        <authorList>
            <consortium name="US DOE Joint Genome Institute (JGI-PGF)"/>
            <person name="Walter F."/>
            <person name="Albersmeier A."/>
            <person name="Kalinowski J."/>
            <person name="Ruckert C."/>
        </authorList>
    </citation>
    <scope>NUCLEOTIDE SEQUENCE</scope>
    <source>
        <strain evidence="1">JCM 4391</strain>
    </source>
</reference>
<dbReference type="AlphaFoldDB" id="A0A918I0B1"/>
<evidence type="ECO:0000313" key="2">
    <source>
        <dbReference type="Proteomes" id="UP000636661"/>
    </source>
</evidence>
<keyword evidence="2" id="KW-1185">Reference proteome</keyword>